<dbReference type="PANTHER" id="PTHR47447:SF17">
    <property type="entry name" value="OS12G0638900 PROTEIN"/>
    <property type="match status" value="1"/>
</dbReference>
<evidence type="ECO:0000256" key="2">
    <source>
        <dbReference type="SAM" id="MobiDB-lite"/>
    </source>
</evidence>
<comment type="caution">
    <text evidence="4">The sequence shown here is derived from an EMBL/GenBank/DDBJ whole genome shotgun (WGS) entry which is preliminary data.</text>
</comment>
<name>A0A8H4LP45_9HYPO</name>
<accession>A0A8H4LP45</accession>
<sequence length="666" mass="74708">MLRIEQLSGAAFGECLGPSGAPFKASKVPEVPKLRFHERPKRALSPSTSIPQGIMRRPQLVYDGLWRCLCPAFGEHVLPRAFNASFPSQPTQPTTHQRRPQNMNMGQCRQYETAEPKPQGPHSNTPTLDSFFRAVEEERGVASLGKDHMLREASPHLEFTSTEDIITALRILRTPAPNGKVGKVPNRHMRISHLVRFLVSQRKYPLDAFIYECMMDVMADPKGSALGVGKLLGDMAAEKITPTTTVCYSALEALAVHPDYVLRQRVINLMQKHWYEFTLSAKQNIAVGMLRDGQHELALDKFTELLDSEEKIDLWVYDVFIVEFGRMGFLDEVLQLLQQRKHAKGTDDAFRSLLYHALDTFSQAFHYEGTTFAWNYVVRNSLHNPSNGILENVLATAARHGDPTLATEAFNIRSTRGKISEENHEALVDAFANEGDLAGAFNTLALMHQGGMQPSKGGTRSIYRQLRMQPKRIDEAASILTAMQKKGEVPYAAVDVTIEAMVQTRGSEAAIPLYHDIYFLTGRGPDKHLLRDLVLNSTELETKYALAKDWSIIIPKDGGLKGAMEAYDIMIPACAESNDLDLAFELANRIMVQWEEPQGLPRWRSAKWVKPLVELGLGAEDARVWPIVDGLDQGHDEPAKMVRVLLQRHRIANNASQTRPTTEERK</sequence>
<feature type="compositionally biased region" description="Polar residues" evidence="2">
    <location>
        <begin position="85"/>
        <end position="103"/>
    </location>
</feature>
<protein>
    <recommendedName>
        <fullName evidence="3">Pentatricopeptide repeat-containing protein-mitochondrial domain-containing protein</fullName>
    </recommendedName>
</protein>
<evidence type="ECO:0000313" key="5">
    <source>
        <dbReference type="Proteomes" id="UP000554235"/>
    </source>
</evidence>
<organism evidence="4 5">
    <name type="scientific">Fusarium albosuccineum</name>
    <dbReference type="NCBI Taxonomy" id="1237068"/>
    <lineage>
        <taxon>Eukaryota</taxon>
        <taxon>Fungi</taxon>
        <taxon>Dikarya</taxon>
        <taxon>Ascomycota</taxon>
        <taxon>Pezizomycotina</taxon>
        <taxon>Sordariomycetes</taxon>
        <taxon>Hypocreomycetidae</taxon>
        <taxon>Hypocreales</taxon>
        <taxon>Nectriaceae</taxon>
        <taxon>Fusarium</taxon>
        <taxon>Fusarium decemcellulare species complex</taxon>
    </lineage>
</organism>
<dbReference type="AlphaFoldDB" id="A0A8H4LP45"/>
<gene>
    <name evidence="4" type="ORF">FALBO_1387</name>
</gene>
<dbReference type="Gene3D" id="1.25.40.10">
    <property type="entry name" value="Tetratricopeptide repeat domain"/>
    <property type="match status" value="2"/>
</dbReference>
<dbReference type="Proteomes" id="UP000554235">
    <property type="component" value="Unassembled WGS sequence"/>
</dbReference>
<feature type="region of interest" description="Disordered" evidence="2">
    <location>
        <begin position="84"/>
        <end position="103"/>
    </location>
</feature>
<keyword evidence="1" id="KW-0677">Repeat</keyword>
<dbReference type="EMBL" id="JAADYS010000176">
    <property type="protein sequence ID" value="KAF4471686.1"/>
    <property type="molecule type" value="Genomic_DNA"/>
</dbReference>
<dbReference type="InterPro" id="IPR057027">
    <property type="entry name" value="TPR_mt"/>
</dbReference>
<evidence type="ECO:0000256" key="1">
    <source>
        <dbReference type="ARBA" id="ARBA00022737"/>
    </source>
</evidence>
<feature type="domain" description="Pentatricopeptide repeat-containing protein-mitochondrial" evidence="3">
    <location>
        <begin position="387"/>
        <end position="516"/>
    </location>
</feature>
<keyword evidence="5" id="KW-1185">Reference proteome</keyword>
<dbReference type="OrthoDB" id="747253at2759"/>
<dbReference type="Pfam" id="PF23276">
    <property type="entry name" value="TPR_24"/>
    <property type="match status" value="1"/>
</dbReference>
<proteinExistence type="predicted"/>
<dbReference type="InterPro" id="IPR011990">
    <property type="entry name" value="TPR-like_helical_dom_sf"/>
</dbReference>
<reference evidence="4 5" key="1">
    <citation type="submission" date="2020-01" db="EMBL/GenBank/DDBJ databases">
        <title>Identification and distribution of gene clusters putatively required for synthesis of sphingolipid metabolism inhibitors in phylogenetically diverse species of the filamentous fungus Fusarium.</title>
        <authorList>
            <person name="Kim H.-S."/>
            <person name="Busman M."/>
            <person name="Brown D.W."/>
            <person name="Divon H."/>
            <person name="Uhlig S."/>
            <person name="Proctor R.H."/>
        </authorList>
    </citation>
    <scope>NUCLEOTIDE SEQUENCE [LARGE SCALE GENOMIC DNA]</scope>
    <source>
        <strain evidence="4 5">NRRL 20459</strain>
    </source>
</reference>
<dbReference type="PANTHER" id="PTHR47447">
    <property type="entry name" value="OS03G0856100 PROTEIN"/>
    <property type="match status" value="1"/>
</dbReference>
<evidence type="ECO:0000259" key="3">
    <source>
        <dbReference type="Pfam" id="PF23276"/>
    </source>
</evidence>
<evidence type="ECO:0000313" key="4">
    <source>
        <dbReference type="EMBL" id="KAF4471686.1"/>
    </source>
</evidence>